<feature type="transmembrane region" description="Helical" evidence="1">
    <location>
        <begin position="110"/>
        <end position="136"/>
    </location>
</feature>
<proteinExistence type="predicted"/>
<accession>A0A3A8NQ59</accession>
<name>A0A3A8NQ59_9BACT</name>
<sequence length="208" mass="21606">MSATKNPRRPTSALAFHGVALAFFAGCAVWLVRESRGLGGRPGMMGLGVAVAAGALALLALGALVGLLRGGRLVALQSRAEMGSYALVLATLGVLGLVGLRLLSVEGRTALATFCLGLCAWLVGVGLHAVPALFLGPDGFIDSLGRRTPFARLEWYSLQKDQGELPRVLFQAGHGTRLLLNARLASADADTVRAALVRAGLASRPRGR</sequence>
<dbReference type="Proteomes" id="UP000273405">
    <property type="component" value="Unassembled WGS sequence"/>
</dbReference>
<reference evidence="3" key="1">
    <citation type="submission" date="2018-09" db="EMBL/GenBank/DDBJ databases">
        <authorList>
            <person name="Livingstone P.G."/>
            <person name="Whitworth D.E."/>
        </authorList>
    </citation>
    <scope>NUCLEOTIDE SEQUENCE [LARGE SCALE GENOMIC DNA]</scope>
    <source>
        <strain evidence="3">CA040B</strain>
    </source>
</reference>
<feature type="transmembrane region" description="Helical" evidence="1">
    <location>
        <begin position="82"/>
        <end position="104"/>
    </location>
</feature>
<keyword evidence="1" id="KW-0812">Transmembrane</keyword>
<feature type="transmembrane region" description="Helical" evidence="1">
    <location>
        <begin position="12"/>
        <end position="32"/>
    </location>
</feature>
<protein>
    <recommendedName>
        <fullName evidence="4">DUF5673 domain-containing protein</fullName>
    </recommendedName>
</protein>
<dbReference type="PROSITE" id="PS51257">
    <property type="entry name" value="PROKAR_LIPOPROTEIN"/>
    <property type="match status" value="1"/>
</dbReference>
<dbReference type="OrthoDB" id="5510985at2"/>
<organism evidence="2 3">
    <name type="scientific">Corallococcus sicarius</name>
    <dbReference type="NCBI Taxonomy" id="2316726"/>
    <lineage>
        <taxon>Bacteria</taxon>
        <taxon>Pseudomonadati</taxon>
        <taxon>Myxococcota</taxon>
        <taxon>Myxococcia</taxon>
        <taxon>Myxococcales</taxon>
        <taxon>Cystobacterineae</taxon>
        <taxon>Myxococcaceae</taxon>
        <taxon>Corallococcus</taxon>
    </lineage>
</organism>
<dbReference type="AlphaFoldDB" id="A0A3A8NQ59"/>
<feature type="transmembrane region" description="Helical" evidence="1">
    <location>
        <begin position="44"/>
        <end position="70"/>
    </location>
</feature>
<dbReference type="RefSeq" id="WP_120625712.1">
    <property type="nucleotide sequence ID" value="NZ_RAWG01000069.1"/>
</dbReference>
<comment type="caution">
    <text evidence="2">The sequence shown here is derived from an EMBL/GenBank/DDBJ whole genome shotgun (WGS) entry which is preliminary data.</text>
</comment>
<evidence type="ECO:0000313" key="2">
    <source>
        <dbReference type="EMBL" id="RKH43275.1"/>
    </source>
</evidence>
<keyword evidence="1" id="KW-0472">Membrane</keyword>
<gene>
    <name evidence="2" type="ORF">D7X12_13630</name>
</gene>
<evidence type="ECO:0008006" key="4">
    <source>
        <dbReference type="Google" id="ProtNLM"/>
    </source>
</evidence>
<keyword evidence="1" id="KW-1133">Transmembrane helix</keyword>
<dbReference type="EMBL" id="RAWG01000069">
    <property type="protein sequence ID" value="RKH43275.1"/>
    <property type="molecule type" value="Genomic_DNA"/>
</dbReference>
<evidence type="ECO:0000256" key="1">
    <source>
        <dbReference type="SAM" id="Phobius"/>
    </source>
</evidence>
<evidence type="ECO:0000313" key="3">
    <source>
        <dbReference type="Proteomes" id="UP000273405"/>
    </source>
</evidence>
<keyword evidence="3" id="KW-1185">Reference proteome</keyword>